<dbReference type="PANTHER" id="PTHR12526:SF510">
    <property type="entry name" value="D-INOSITOL 3-PHOSPHATE GLYCOSYLTRANSFERASE"/>
    <property type="match status" value="1"/>
</dbReference>
<gene>
    <name evidence="5" type="ORF">CEUSTIGMA_g4966.t1</name>
</gene>
<name>A0A250X3Q0_9CHLO</name>
<feature type="chain" id="PRO_5013236361" description="Glycosyl transferase family 1 domain-containing protein" evidence="3">
    <location>
        <begin position="18"/>
        <end position="483"/>
    </location>
</feature>
<proteinExistence type="predicted"/>
<dbReference type="AlphaFoldDB" id="A0A250X3Q0"/>
<dbReference type="SUPFAM" id="SSF53756">
    <property type="entry name" value="UDP-Glycosyltransferase/glycogen phosphorylase"/>
    <property type="match status" value="1"/>
</dbReference>
<keyword evidence="2" id="KW-0808">Transferase</keyword>
<reference evidence="5 6" key="1">
    <citation type="submission" date="2017-08" db="EMBL/GenBank/DDBJ databases">
        <title>Acidophilic green algal genome provides insights into adaptation to an acidic environment.</title>
        <authorList>
            <person name="Hirooka S."/>
            <person name="Hirose Y."/>
            <person name="Kanesaki Y."/>
            <person name="Higuchi S."/>
            <person name="Fujiwara T."/>
            <person name="Onuma R."/>
            <person name="Era A."/>
            <person name="Ohbayashi R."/>
            <person name="Uzuka A."/>
            <person name="Nozaki H."/>
            <person name="Yoshikawa H."/>
            <person name="Miyagishima S.Y."/>
        </authorList>
    </citation>
    <scope>NUCLEOTIDE SEQUENCE [LARGE SCALE GENOMIC DNA]</scope>
    <source>
        <strain evidence="5 6">NIES-2499</strain>
    </source>
</reference>
<evidence type="ECO:0000256" key="3">
    <source>
        <dbReference type="SAM" id="SignalP"/>
    </source>
</evidence>
<dbReference type="PANTHER" id="PTHR12526">
    <property type="entry name" value="GLYCOSYLTRANSFERASE"/>
    <property type="match status" value="1"/>
</dbReference>
<evidence type="ECO:0000256" key="1">
    <source>
        <dbReference type="ARBA" id="ARBA00022676"/>
    </source>
</evidence>
<keyword evidence="1" id="KW-0328">Glycosyltransferase</keyword>
<keyword evidence="6" id="KW-1185">Reference proteome</keyword>
<evidence type="ECO:0000313" key="5">
    <source>
        <dbReference type="EMBL" id="GAX77522.1"/>
    </source>
</evidence>
<evidence type="ECO:0000259" key="4">
    <source>
        <dbReference type="Pfam" id="PF00534"/>
    </source>
</evidence>
<dbReference type="Proteomes" id="UP000232323">
    <property type="component" value="Unassembled WGS sequence"/>
</dbReference>
<keyword evidence="3" id="KW-0732">Signal</keyword>
<accession>A0A250X3Q0</accession>
<dbReference type="GO" id="GO:0016757">
    <property type="term" value="F:glycosyltransferase activity"/>
    <property type="evidence" value="ECO:0007669"/>
    <property type="project" value="UniProtKB-KW"/>
</dbReference>
<sequence length="483" mass="53037">MLRIVFLTLEFSAGTFSGNGIYAQSQVRALSSLGYPVLVISGKPSFGSGTANVQGGYQLIEVPVSRWGKLDASTPYDEYASKGSSDEICDVVKEFKPDVFMIVDWSALDVYRNLRRKLCDLSEQPSHIPLVYLNYRVFSRTATGEDLALVSRKECEAMQEAILTIALSRTDQKYLTRLMDTNRSINHMNGKPKEIHVLLCALREDMRQLDLHLPVRINSPANPAMPLNPAQQQQQGAEGIAPNLREVIFTAQAGDDDTTNSERCGFVNSSLTELNDSRSSDIDSLRFLRNRPYLTCCVRLCQEKEPHRFVELVEELARRGVLSAERSDHAPVPLLIGAATDEYAQSLKQRLRAAAPHSIIIEDFMGPQQLSRVFSQTRLNVHPATYDAFGMTIVEAASQGAPSLVHDGGGAVGATDLLSSRKGEVILQDLSVDVQDLANKVELLLSNGALLLYVAKKAAAKARSWSEAANAAALVEMVQKALT</sequence>
<feature type="domain" description="Glycosyl transferase family 1" evidence="4">
    <location>
        <begin position="284"/>
        <end position="458"/>
    </location>
</feature>
<dbReference type="Pfam" id="PF00534">
    <property type="entry name" value="Glycos_transf_1"/>
    <property type="match status" value="1"/>
</dbReference>
<protein>
    <recommendedName>
        <fullName evidence="4">Glycosyl transferase family 1 domain-containing protein</fullName>
    </recommendedName>
</protein>
<dbReference type="Gene3D" id="3.40.50.2000">
    <property type="entry name" value="Glycogen Phosphorylase B"/>
    <property type="match status" value="2"/>
</dbReference>
<evidence type="ECO:0000313" key="6">
    <source>
        <dbReference type="Proteomes" id="UP000232323"/>
    </source>
</evidence>
<comment type="caution">
    <text evidence="5">The sequence shown here is derived from an EMBL/GenBank/DDBJ whole genome shotgun (WGS) entry which is preliminary data.</text>
</comment>
<dbReference type="EMBL" id="BEGY01000025">
    <property type="protein sequence ID" value="GAX77522.1"/>
    <property type="molecule type" value="Genomic_DNA"/>
</dbReference>
<dbReference type="InterPro" id="IPR001296">
    <property type="entry name" value="Glyco_trans_1"/>
</dbReference>
<organism evidence="5 6">
    <name type="scientific">Chlamydomonas eustigma</name>
    <dbReference type="NCBI Taxonomy" id="1157962"/>
    <lineage>
        <taxon>Eukaryota</taxon>
        <taxon>Viridiplantae</taxon>
        <taxon>Chlorophyta</taxon>
        <taxon>core chlorophytes</taxon>
        <taxon>Chlorophyceae</taxon>
        <taxon>CS clade</taxon>
        <taxon>Chlamydomonadales</taxon>
        <taxon>Chlamydomonadaceae</taxon>
        <taxon>Chlamydomonas</taxon>
    </lineage>
</organism>
<dbReference type="OrthoDB" id="1910256at2759"/>
<feature type="signal peptide" evidence="3">
    <location>
        <begin position="1"/>
        <end position="17"/>
    </location>
</feature>
<evidence type="ECO:0000256" key="2">
    <source>
        <dbReference type="ARBA" id="ARBA00022679"/>
    </source>
</evidence>